<dbReference type="PANTHER" id="PTHR24351">
    <property type="entry name" value="RIBOSOMAL PROTEIN S6 KINASE"/>
    <property type="match status" value="1"/>
</dbReference>
<dbReference type="InterPro" id="IPR000719">
    <property type="entry name" value="Prot_kinase_dom"/>
</dbReference>
<organism evidence="8 9">
    <name type="scientific">Dracunculus medinensis</name>
    <name type="common">Guinea worm</name>
    <dbReference type="NCBI Taxonomy" id="318479"/>
    <lineage>
        <taxon>Eukaryota</taxon>
        <taxon>Metazoa</taxon>
        <taxon>Ecdysozoa</taxon>
        <taxon>Nematoda</taxon>
        <taxon>Chromadorea</taxon>
        <taxon>Rhabditida</taxon>
        <taxon>Spirurina</taxon>
        <taxon>Dracunculoidea</taxon>
        <taxon>Dracunculidae</taxon>
        <taxon>Dracunculus</taxon>
    </lineage>
</organism>
<reference evidence="8 9" key="1">
    <citation type="submission" date="2018-11" db="EMBL/GenBank/DDBJ databases">
        <authorList>
            <consortium name="Pathogen Informatics"/>
        </authorList>
    </citation>
    <scope>NUCLEOTIDE SEQUENCE [LARGE SCALE GENOMIC DNA]</scope>
</reference>
<protein>
    <recommendedName>
        <fullName evidence="7">Protein kinase domain-containing protein</fullName>
    </recommendedName>
</protein>
<evidence type="ECO:0000256" key="3">
    <source>
        <dbReference type="ARBA" id="ARBA00022679"/>
    </source>
</evidence>
<dbReference type="GO" id="GO:0004674">
    <property type="term" value="F:protein serine/threonine kinase activity"/>
    <property type="evidence" value="ECO:0007669"/>
    <property type="project" value="UniProtKB-KW"/>
</dbReference>
<evidence type="ECO:0000256" key="6">
    <source>
        <dbReference type="ARBA" id="ARBA00022840"/>
    </source>
</evidence>
<dbReference type="PROSITE" id="PS50011">
    <property type="entry name" value="PROTEIN_KINASE_DOM"/>
    <property type="match status" value="1"/>
</dbReference>
<evidence type="ECO:0000256" key="2">
    <source>
        <dbReference type="ARBA" id="ARBA00022553"/>
    </source>
</evidence>
<dbReference type="PROSITE" id="PS00108">
    <property type="entry name" value="PROTEIN_KINASE_ST"/>
    <property type="match status" value="1"/>
</dbReference>
<dbReference type="FunFam" id="1.10.510.10:FF:000048">
    <property type="entry name" value="Protein kinase C"/>
    <property type="match status" value="1"/>
</dbReference>
<gene>
    <name evidence="8" type="ORF">DME_LOCUS5092</name>
</gene>
<evidence type="ECO:0000256" key="1">
    <source>
        <dbReference type="ARBA" id="ARBA00022527"/>
    </source>
</evidence>
<dbReference type="STRING" id="318479.A0A3P7SXI7"/>
<dbReference type="Proteomes" id="UP000274756">
    <property type="component" value="Unassembled WGS sequence"/>
</dbReference>
<accession>A0A3P7SXI7</accession>
<evidence type="ECO:0000259" key="7">
    <source>
        <dbReference type="PROSITE" id="PS50011"/>
    </source>
</evidence>
<dbReference type="SMART" id="SM00220">
    <property type="entry name" value="S_TKc"/>
    <property type="match status" value="1"/>
</dbReference>
<evidence type="ECO:0000313" key="9">
    <source>
        <dbReference type="Proteomes" id="UP000274756"/>
    </source>
</evidence>
<evidence type="ECO:0000256" key="4">
    <source>
        <dbReference type="ARBA" id="ARBA00022741"/>
    </source>
</evidence>
<sequence length="148" mass="16584">MQNNAAFYLAEIVCSLEHLHQQGIIYRDLKPENILLDSRGHVKLTDFGLCKEAIQGDQKTHTFCGTIEYMAPEILMRVGHGKAVDWWSLGALMFDMLTGGPPFTADTRDKIGLSVNPFEGFTYVAPSLLEESRPLLTISKTRPSRKSQ</sequence>
<feature type="domain" description="Protein kinase" evidence="7">
    <location>
        <begin position="1"/>
        <end position="148"/>
    </location>
</feature>
<keyword evidence="4" id="KW-0547">Nucleotide-binding</keyword>
<dbReference type="OrthoDB" id="63267at2759"/>
<dbReference type="SUPFAM" id="SSF56112">
    <property type="entry name" value="Protein kinase-like (PK-like)"/>
    <property type="match status" value="1"/>
</dbReference>
<keyword evidence="2" id="KW-0597">Phosphoprotein</keyword>
<keyword evidence="9" id="KW-1185">Reference proteome</keyword>
<dbReference type="Gene3D" id="1.10.510.10">
    <property type="entry name" value="Transferase(Phosphotransferase) domain 1"/>
    <property type="match status" value="1"/>
</dbReference>
<evidence type="ECO:0000313" key="8">
    <source>
        <dbReference type="EMBL" id="VDN55119.1"/>
    </source>
</evidence>
<keyword evidence="1" id="KW-0723">Serine/threonine-protein kinase</keyword>
<evidence type="ECO:0000256" key="5">
    <source>
        <dbReference type="ARBA" id="ARBA00022777"/>
    </source>
</evidence>
<dbReference type="Pfam" id="PF00069">
    <property type="entry name" value="Pkinase"/>
    <property type="match status" value="1"/>
</dbReference>
<keyword evidence="6" id="KW-0067">ATP-binding</keyword>
<dbReference type="GO" id="GO:0005524">
    <property type="term" value="F:ATP binding"/>
    <property type="evidence" value="ECO:0007669"/>
    <property type="project" value="UniProtKB-KW"/>
</dbReference>
<keyword evidence="5" id="KW-0418">Kinase</keyword>
<proteinExistence type="predicted"/>
<keyword evidence="3" id="KW-0808">Transferase</keyword>
<dbReference type="EMBL" id="UYYG01001151">
    <property type="protein sequence ID" value="VDN55119.1"/>
    <property type="molecule type" value="Genomic_DNA"/>
</dbReference>
<name>A0A3P7SXI7_DRAME</name>
<dbReference type="AlphaFoldDB" id="A0A3P7SXI7"/>
<dbReference type="InterPro" id="IPR008271">
    <property type="entry name" value="Ser/Thr_kinase_AS"/>
</dbReference>
<dbReference type="InterPro" id="IPR011009">
    <property type="entry name" value="Kinase-like_dom_sf"/>
</dbReference>